<reference evidence="3" key="1">
    <citation type="submission" date="2017-09" db="EMBL/GenBank/DDBJ databases">
        <title>Genome sequence of Nannocystis excedens DSM 71.</title>
        <authorList>
            <person name="Blom J."/>
        </authorList>
    </citation>
    <scope>NUCLEOTIDE SEQUENCE [LARGE SCALE GENOMIC DNA]</scope>
    <source>
        <strain evidence="3">type strain: E19</strain>
    </source>
</reference>
<name>A0A2C9D6P5_9HYPH</name>
<organism evidence="2 3">
    <name type="scientific">Hartmannibacter diazotrophicus</name>
    <dbReference type="NCBI Taxonomy" id="1482074"/>
    <lineage>
        <taxon>Bacteria</taxon>
        <taxon>Pseudomonadati</taxon>
        <taxon>Pseudomonadota</taxon>
        <taxon>Alphaproteobacteria</taxon>
        <taxon>Hyphomicrobiales</taxon>
        <taxon>Pleomorphomonadaceae</taxon>
        <taxon>Hartmannibacter</taxon>
    </lineage>
</organism>
<feature type="domain" description="IraD/Gp25-like" evidence="1">
    <location>
        <begin position="23"/>
        <end position="88"/>
    </location>
</feature>
<evidence type="ECO:0000313" key="2">
    <source>
        <dbReference type="EMBL" id="SON55818.1"/>
    </source>
</evidence>
<accession>A0A2C9D6P5</accession>
<dbReference type="Proteomes" id="UP000223606">
    <property type="component" value="Chromosome 1"/>
</dbReference>
<dbReference type="EMBL" id="LT960614">
    <property type="protein sequence ID" value="SON55818.1"/>
    <property type="molecule type" value="Genomic_DNA"/>
</dbReference>
<dbReference type="Gene3D" id="3.10.450.40">
    <property type="match status" value="1"/>
</dbReference>
<dbReference type="SUPFAM" id="SSF160719">
    <property type="entry name" value="gpW/gp25-like"/>
    <property type="match status" value="1"/>
</dbReference>
<gene>
    <name evidence="2" type="ORF">HDIA_2277</name>
</gene>
<dbReference type="OrthoDB" id="9802846at2"/>
<dbReference type="Pfam" id="PF04965">
    <property type="entry name" value="GPW_gp25"/>
    <property type="match status" value="1"/>
</dbReference>
<sequence length="131" mass="14666">MARAVRYRTGISDTTGKPLVGWDHVRQSLNKIWLTRPDSRVMRLDFGSTMHELLGEDVTPELALQLYVALVQAAHANEPEYRLSEVQLVWLTREGGLGLRHAGTYFPEGRLGNYQLAIPVTAEPKLLRAAA</sequence>
<dbReference type="RefSeq" id="WP_099556278.1">
    <property type="nucleotide sequence ID" value="NZ_LT960614.1"/>
</dbReference>
<evidence type="ECO:0000313" key="3">
    <source>
        <dbReference type="Proteomes" id="UP000223606"/>
    </source>
</evidence>
<dbReference type="InterPro" id="IPR007048">
    <property type="entry name" value="IraD/Gp25-like"/>
</dbReference>
<dbReference type="KEGG" id="hdi:HDIA_2277"/>
<keyword evidence="3" id="KW-1185">Reference proteome</keyword>
<dbReference type="AlphaFoldDB" id="A0A2C9D6P5"/>
<protein>
    <submittedName>
        <fullName evidence="2">Baseplate wedge subunit</fullName>
    </submittedName>
</protein>
<evidence type="ECO:0000259" key="1">
    <source>
        <dbReference type="Pfam" id="PF04965"/>
    </source>
</evidence>
<proteinExistence type="predicted"/>